<name>A0A1G2E0Z8_9BACT</name>
<dbReference type="Proteomes" id="UP000177360">
    <property type="component" value="Unassembled WGS sequence"/>
</dbReference>
<comment type="caution">
    <text evidence="2">The sequence shown here is derived from an EMBL/GenBank/DDBJ whole genome shotgun (WGS) entry which is preliminary data.</text>
</comment>
<proteinExistence type="predicted"/>
<reference evidence="2 3" key="1">
    <citation type="journal article" date="2016" name="Nat. Commun.">
        <title>Thousands of microbial genomes shed light on interconnected biogeochemical processes in an aquifer system.</title>
        <authorList>
            <person name="Anantharaman K."/>
            <person name="Brown C.T."/>
            <person name="Hug L.A."/>
            <person name="Sharon I."/>
            <person name="Castelle C.J."/>
            <person name="Probst A.J."/>
            <person name="Thomas B.C."/>
            <person name="Singh A."/>
            <person name="Wilkins M.J."/>
            <person name="Karaoz U."/>
            <person name="Brodie E.L."/>
            <person name="Williams K.H."/>
            <person name="Hubbard S.S."/>
            <person name="Banfield J.F."/>
        </authorList>
    </citation>
    <scope>NUCLEOTIDE SEQUENCE [LARGE SCALE GENOMIC DNA]</scope>
</reference>
<accession>A0A1G2E0Z8</accession>
<feature type="transmembrane region" description="Helical" evidence="1">
    <location>
        <begin position="6"/>
        <end position="32"/>
    </location>
</feature>
<gene>
    <name evidence="2" type="ORF">A2626_01920</name>
</gene>
<organism evidence="2 3">
    <name type="scientific">Candidatus Nealsonbacteria bacterium RIFCSPHIGHO2_01_FULL_38_55</name>
    <dbReference type="NCBI Taxonomy" id="1801664"/>
    <lineage>
        <taxon>Bacteria</taxon>
        <taxon>Candidatus Nealsoniibacteriota</taxon>
    </lineage>
</organism>
<sequence>MDNLFNYLPIIILLMAFFSVFFIFIFGVLILLKSVGDEQEERRARYYIILSFYSLIAISIAVLVFFLVTYLIRRGETFLPPQSSGDFPVSPLSEALPSQPEFIGINGYYFSVPAAIKNRSSISGPAFFAVFCRVGEKYDIIQIGNVSKGNKAELLEGNNYKCWLTNCQNNIDNIFVSAYFFSFQAYEADNFEKMETKLKGYIVSPCSGN</sequence>
<evidence type="ECO:0000256" key="1">
    <source>
        <dbReference type="SAM" id="Phobius"/>
    </source>
</evidence>
<dbReference type="AlphaFoldDB" id="A0A1G2E0Z8"/>
<keyword evidence="1" id="KW-0472">Membrane</keyword>
<keyword evidence="1" id="KW-1133">Transmembrane helix</keyword>
<evidence type="ECO:0000313" key="2">
    <source>
        <dbReference type="EMBL" id="OGZ19544.1"/>
    </source>
</evidence>
<feature type="transmembrane region" description="Helical" evidence="1">
    <location>
        <begin position="44"/>
        <end position="72"/>
    </location>
</feature>
<keyword evidence="1" id="KW-0812">Transmembrane</keyword>
<protein>
    <submittedName>
        <fullName evidence="2">Uncharacterized protein</fullName>
    </submittedName>
</protein>
<dbReference type="EMBL" id="MHLZ01000028">
    <property type="protein sequence ID" value="OGZ19544.1"/>
    <property type="molecule type" value="Genomic_DNA"/>
</dbReference>
<evidence type="ECO:0000313" key="3">
    <source>
        <dbReference type="Proteomes" id="UP000177360"/>
    </source>
</evidence>